<sequence length="709" mass="78751">MNSKWIPTVCYQCKAECAILARVEDGVLREIRGNPRARGKACVKGMAGVSLEYSPDRLTRPLKRVGKRGEGKFEPCSWEEALHAITRKLMELRDRGEAHKLTASFFPHSITDPKWRFLDAYGGFINTALPHCDSAKIVACIKTMGGVPNHHIPPNFASVPKGGVIILAGRHAMGCLDDAAVPRDILNARDRGAILVVVDPIFTADAAKADWWIPIRPSGDTALFIGMTHHIVMNGLYDKTFVENWIREGDFDKFRDYLADKTPEAMSEICDVPAKDIVKLAEMCASAPSVGVDSFKGIMLGQALDFGHAWTNFLAVTGNIDNPGGQPLPDVTPLSPVLPAPAGPSLGDMGWHRTGPDKDKFGKYSFIMEPTWYEAQAIKNGDLKVLVTAECNPALTEMGQEEWRKAVTMLDAKGQYQLEMLVSYEIMLSETTRYADYVLPDKSYFERWELLYMPWWYNFGHGIALRQPVVDAPGECRHSNEVFIELGKRLCPEYFAFKDDLEYYDIQLEGLGLSVDKLQAMGGLWSPGTIGFRKYERDGFGTPSKKVHLYWEDLEDVHQALPRVGLAPEYKADTGEFPFILISYRTIFHQGSGQWTHNNPQLRDPVGGLMENPLLINTATAKKLGIEDGAVVTLRSRTGRIKVRAKCTERIRPDCLGLHHGFGATVGRVAVLGEGVSDNVLIPDSGMTLDWQDLVGGESHVSTRVTVER</sequence>
<dbReference type="OrthoDB" id="9810782at2"/>
<dbReference type="Pfam" id="PF01568">
    <property type="entry name" value="Molydop_binding"/>
    <property type="match status" value="1"/>
</dbReference>
<dbReference type="GO" id="GO:0043546">
    <property type="term" value="F:molybdopterin cofactor binding"/>
    <property type="evidence" value="ECO:0007669"/>
    <property type="project" value="InterPro"/>
</dbReference>
<dbReference type="PANTHER" id="PTHR43742">
    <property type="entry name" value="TRIMETHYLAMINE-N-OXIDE REDUCTASE"/>
    <property type="match status" value="1"/>
</dbReference>
<dbReference type="SUPFAM" id="SSF50692">
    <property type="entry name" value="ADC-like"/>
    <property type="match status" value="1"/>
</dbReference>
<dbReference type="SMART" id="SM00926">
    <property type="entry name" value="Molybdop_Fe4S4"/>
    <property type="match status" value="1"/>
</dbReference>
<keyword evidence="11" id="KW-1185">Reference proteome</keyword>
<proteinExistence type="inferred from homology"/>
<dbReference type="InterPro" id="IPR050612">
    <property type="entry name" value="Prok_Mopterin_Oxidored"/>
</dbReference>
<comment type="similarity">
    <text evidence="1">Belongs to the prokaryotic molybdopterin-containing oxidoreductase family.</text>
</comment>
<dbReference type="InterPro" id="IPR006656">
    <property type="entry name" value="Mopterin_OxRdtase"/>
</dbReference>
<evidence type="ECO:0000256" key="2">
    <source>
        <dbReference type="ARBA" id="ARBA00022485"/>
    </source>
</evidence>
<dbReference type="EMBL" id="FORX01000006">
    <property type="protein sequence ID" value="SFJ74524.1"/>
    <property type="molecule type" value="Genomic_DNA"/>
</dbReference>
<dbReference type="GO" id="GO:0051539">
    <property type="term" value="F:4 iron, 4 sulfur cluster binding"/>
    <property type="evidence" value="ECO:0007669"/>
    <property type="project" value="UniProtKB-KW"/>
</dbReference>
<feature type="domain" description="4Fe-4S Mo/W bis-MGD-type" evidence="9">
    <location>
        <begin position="3"/>
        <end position="56"/>
    </location>
</feature>
<evidence type="ECO:0000256" key="6">
    <source>
        <dbReference type="ARBA" id="ARBA00023002"/>
    </source>
</evidence>
<keyword evidence="6" id="KW-0560">Oxidoreductase</keyword>
<dbReference type="InterPro" id="IPR006963">
    <property type="entry name" value="Mopterin_OxRdtase_4Fe-4S_dom"/>
</dbReference>
<evidence type="ECO:0000256" key="4">
    <source>
        <dbReference type="ARBA" id="ARBA00022723"/>
    </source>
</evidence>
<reference evidence="11" key="1">
    <citation type="submission" date="2016-10" db="EMBL/GenBank/DDBJ databases">
        <authorList>
            <person name="Varghese N."/>
            <person name="Submissions S."/>
        </authorList>
    </citation>
    <scope>NUCLEOTIDE SEQUENCE [LARGE SCALE GENOMIC DNA]</scope>
    <source>
        <strain evidence="11">DSM 5918</strain>
    </source>
</reference>
<dbReference type="STRING" id="52560.SAMN04488082_106112"/>
<gene>
    <name evidence="10" type="ORF">SAMN04488082_106112</name>
</gene>
<keyword evidence="2" id="KW-0004">4Fe-4S</keyword>
<dbReference type="Gene3D" id="2.20.25.90">
    <property type="entry name" value="ADC-like domains"/>
    <property type="match status" value="1"/>
</dbReference>
<accession>A0A1I3TTC5</accession>
<dbReference type="Pfam" id="PF00384">
    <property type="entry name" value="Molybdopterin"/>
    <property type="match status" value="1"/>
</dbReference>
<evidence type="ECO:0000256" key="7">
    <source>
        <dbReference type="ARBA" id="ARBA00023004"/>
    </source>
</evidence>
<keyword evidence="4" id="KW-0479">Metal-binding</keyword>
<keyword evidence="8" id="KW-0411">Iron-sulfur</keyword>
<keyword evidence="7" id="KW-0408">Iron</keyword>
<evidence type="ECO:0000313" key="11">
    <source>
        <dbReference type="Proteomes" id="UP000198635"/>
    </source>
</evidence>
<dbReference type="InterPro" id="IPR009010">
    <property type="entry name" value="Asp_de-COase-like_dom_sf"/>
</dbReference>
<dbReference type="Gene3D" id="3.40.228.10">
    <property type="entry name" value="Dimethylsulfoxide Reductase, domain 2"/>
    <property type="match status" value="1"/>
</dbReference>
<protein>
    <submittedName>
        <fullName evidence="10">Thiosulfate reductase / polysulfide reductase chain A</fullName>
    </submittedName>
</protein>
<dbReference type="Gene3D" id="2.40.40.20">
    <property type="match status" value="1"/>
</dbReference>
<dbReference type="PROSITE" id="PS51669">
    <property type="entry name" value="4FE4S_MOW_BIS_MGD"/>
    <property type="match status" value="1"/>
</dbReference>
<dbReference type="InterPro" id="IPR006657">
    <property type="entry name" value="MoPterin_dinucl-bd_dom"/>
</dbReference>
<evidence type="ECO:0000256" key="8">
    <source>
        <dbReference type="ARBA" id="ARBA00023014"/>
    </source>
</evidence>
<evidence type="ECO:0000313" key="10">
    <source>
        <dbReference type="EMBL" id="SFJ74524.1"/>
    </source>
</evidence>
<keyword evidence="5" id="KW-0732">Signal</keyword>
<keyword evidence="3" id="KW-0500">Molybdenum</keyword>
<evidence type="ECO:0000256" key="5">
    <source>
        <dbReference type="ARBA" id="ARBA00022729"/>
    </source>
</evidence>
<dbReference type="SUPFAM" id="SSF53706">
    <property type="entry name" value="Formate dehydrogenase/DMSO reductase, domains 1-3"/>
    <property type="match status" value="1"/>
</dbReference>
<dbReference type="GO" id="GO:0046872">
    <property type="term" value="F:metal ion binding"/>
    <property type="evidence" value="ECO:0007669"/>
    <property type="project" value="UniProtKB-KW"/>
</dbReference>
<dbReference type="GO" id="GO:0016491">
    <property type="term" value="F:oxidoreductase activity"/>
    <property type="evidence" value="ECO:0007669"/>
    <property type="project" value="UniProtKB-KW"/>
</dbReference>
<dbReference type="Proteomes" id="UP000198635">
    <property type="component" value="Unassembled WGS sequence"/>
</dbReference>
<dbReference type="Gene3D" id="3.40.50.740">
    <property type="match status" value="1"/>
</dbReference>
<evidence type="ECO:0000256" key="1">
    <source>
        <dbReference type="ARBA" id="ARBA00010312"/>
    </source>
</evidence>
<dbReference type="RefSeq" id="WP_092373963.1">
    <property type="nucleotide sequence ID" value="NZ_FORX01000006.1"/>
</dbReference>
<dbReference type="AlphaFoldDB" id="A0A1I3TTC5"/>
<name>A0A1I3TTC5_9BACT</name>
<organism evidence="10 11">
    <name type="scientific">Desulfomicrobium apsheronum</name>
    <dbReference type="NCBI Taxonomy" id="52560"/>
    <lineage>
        <taxon>Bacteria</taxon>
        <taxon>Pseudomonadati</taxon>
        <taxon>Thermodesulfobacteriota</taxon>
        <taxon>Desulfovibrionia</taxon>
        <taxon>Desulfovibrionales</taxon>
        <taxon>Desulfomicrobiaceae</taxon>
        <taxon>Desulfomicrobium</taxon>
    </lineage>
</organism>
<dbReference type="PANTHER" id="PTHR43742:SF9">
    <property type="entry name" value="TETRATHIONATE REDUCTASE SUBUNIT A"/>
    <property type="match status" value="1"/>
</dbReference>
<evidence type="ECO:0000259" key="9">
    <source>
        <dbReference type="PROSITE" id="PS51669"/>
    </source>
</evidence>
<evidence type="ECO:0000256" key="3">
    <source>
        <dbReference type="ARBA" id="ARBA00022505"/>
    </source>
</evidence>
<dbReference type="Pfam" id="PF04879">
    <property type="entry name" value="Molybdop_Fe4S4"/>
    <property type="match status" value="1"/>
</dbReference>